<accession>A0A2P5HN07</accession>
<organism evidence="2 3">
    <name type="scientific">Diaporthe helianthi</name>
    <dbReference type="NCBI Taxonomy" id="158607"/>
    <lineage>
        <taxon>Eukaryota</taxon>
        <taxon>Fungi</taxon>
        <taxon>Dikarya</taxon>
        <taxon>Ascomycota</taxon>
        <taxon>Pezizomycotina</taxon>
        <taxon>Sordariomycetes</taxon>
        <taxon>Sordariomycetidae</taxon>
        <taxon>Diaporthales</taxon>
        <taxon>Diaporthaceae</taxon>
        <taxon>Diaporthe</taxon>
    </lineage>
</organism>
<dbReference type="EMBL" id="MAVT02001207">
    <property type="protein sequence ID" value="POS71653.1"/>
    <property type="molecule type" value="Genomic_DNA"/>
</dbReference>
<dbReference type="Proteomes" id="UP000094444">
    <property type="component" value="Unassembled WGS sequence"/>
</dbReference>
<evidence type="ECO:0000256" key="1">
    <source>
        <dbReference type="SAM" id="MobiDB-lite"/>
    </source>
</evidence>
<proteinExistence type="predicted"/>
<keyword evidence="3" id="KW-1185">Reference proteome</keyword>
<reference evidence="2" key="1">
    <citation type="submission" date="2017-09" db="EMBL/GenBank/DDBJ databases">
        <title>Polyketide synthases of a Diaporthe helianthi virulent isolate.</title>
        <authorList>
            <person name="Baroncelli R."/>
        </authorList>
    </citation>
    <scope>NUCLEOTIDE SEQUENCE [LARGE SCALE GENOMIC DNA]</scope>
    <source>
        <strain evidence="2">7/96</strain>
    </source>
</reference>
<comment type="caution">
    <text evidence="2">The sequence shown here is derived from an EMBL/GenBank/DDBJ whole genome shotgun (WGS) entry which is preliminary data.</text>
</comment>
<sequence>MPTDKQDIVVPALWLKSDERAAAATRFAQVRLGSEQARLIIIHNDSILDAQRHVMGSRGLGLHSLSRSLRRPHGVETWARDDVVDSVHNAHEPRDERLGQPLWPRPSPSPLAGGGLCENLGERKRSTSSKV</sequence>
<dbReference type="AlphaFoldDB" id="A0A2P5HN07"/>
<evidence type="ECO:0000313" key="3">
    <source>
        <dbReference type="Proteomes" id="UP000094444"/>
    </source>
</evidence>
<feature type="region of interest" description="Disordered" evidence="1">
    <location>
        <begin position="85"/>
        <end position="131"/>
    </location>
</feature>
<name>A0A2P5HN07_DIAHE</name>
<evidence type="ECO:0000313" key="2">
    <source>
        <dbReference type="EMBL" id="POS71653.1"/>
    </source>
</evidence>
<protein>
    <submittedName>
        <fullName evidence="2">Uncharacterized protein</fullName>
    </submittedName>
</protein>
<gene>
    <name evidence="2" type="ORF">DHEL01_v209950</name>
</gene>
<dbReference type="InParanoid" id="A0A2P5HN07"/>
<feature type="compositionally biased region" description="Basic and acidic residues" evidence="1">
    <location>
        <begin position="85"/>
        <end position="98"/>
    </location>
</feature>